<feature type="transmembrane region" description="Helical" evidence="1">
    <location>
        <begin position="14"/>
        <end position="38"/>
    </location>
</feature>
<proteinExistence type="predicted"/>
<keyword evidence="1" id="KW-0472">Membrane</keyword>
<organism evidence="2 3">
    <name type="scientific">Thalassotalea nanhaiensis</name>
    <dbReference type="NCBI Taxonomy" id="3065648"/>
    <lineage>
        <taxon>Bacteria</taxon>
        <taxon>Pseudomonadati</taxon>
        <taxon>Pseudomonadota</taxon>
        <taxon>Gammaproteobacteria</taxon>
        <taxon>Alteromonadales</taxon>
        <taxon>Colwelliaceae</taxon>
        <taxon>Thalassotalea</taxon>
    </lineage>
</organism>
<keyword evidence="1" id="KW-0812">Transmembrane</keyword>
<dbReference type="EMBL" id="CP134146">
    <property type="protein sequence ID" value="WNC68130.1"/>
    <property type="molecule type" value="Genomic_DNA"/>
</dbReference>
<dbReference type="NCBIfam" id="TIGR02532">
    <property type="entry name" value="IV_pilin_GFxxxE"/>
    <property type="match status" value="1"/>
</dbReference>
<protein>
    <submittedName>
        <fullName evidence="2">Prepilin-type N-terminal cleavage/methylation domain-containing protein</fullName>
    </submittedName>
</protein>
<keyword evidence="1" id="KW-1133">Transmembrane helix</keyword>
<dbReference type="Pfam" id="PF07963">
    <property type="entry name" value="N_methyl"/>
    <property type="match status" value="1"/>
</dbReference>
<dbReference type="RefSeq" id="WP_348387288.1">
    <property type="nucleotide sequence ID" value="NZ_CP134146.1"/>
</dbReference>
<dbReference type="InterPro" id="IPR012902">
    <property type="entry name" value="N_methyl_site"/>
</dbReference>
<accession>A0ABY9THJ2</accession>
<gene>
    <name evidence="2" type="ORF">RI845_16590</name>
</gene>
<evidence type="ECO:0000256" key="1">
    <source>
        <dbReference type="SAM" id="Phobius"/>
    </source>
</evidence>
<keyword evidence="3" id="KW-1185">Reference proteome</keyword>
<name>A0ABY9THJ2_9GAMM</name>
<reference evidence="3" key="1">
    <citation type="submission" date="2023-09" db="EMBL/GenBank/DDBJ databases">
        <authorList>
            <person name="Zhang C."/>
        </authorList>
    </citation>
    <scope>NUCLEOTIDE SEQUENCE [LARGE SCALE GENOMIC DNA]</scope>
    <source>
        <strain evidence="3">SQ345</strain>
    </source>
</reference>
<sequence>MIVNLKSTKYQQGFTLIELVIGMTVMVVAIGFMMAAMLPKEKESADQIHLIRAAELGQSLMNEITSKAFDQNSDLSGGFLRCNETGFQPCSTVLGKEGENRTTFNDVDDYNGLTSIEDALGNDVSERYRNFSVLVSVQYDNDYDGGSSDSYSGVIDNSALAKLITITVTTPLGTPITLATYKANFE</sequence>
<evidence type="ECO:0000313" key="2">
    <source>
        <dbReference type="EMBL" id="WNC68130.1"/>
    </source>
</evidence>
<dbReference type="Proteomes" id="UP001248581">
    <property type="component" value="Chromosome"/>
</dbReference>
<evidence type="ECO:0000313" key="3">
    <source>
        <dbReference type="Proteomes" id="UP001248581"/>
    </source>
</evidence>